<organism evidence="1 2">
    <name type="scientific">Mortierella polycephala</name>
    <dbReference type="NCBI Taxonomy" id="41804"/>
    <lineage>
        <taxon>Eukaryota</taxon>
        <taxon>Fungi</taxon>
        <taxon>Fungi incertae sedis</taxon>
        <taxon>Mucoromycota</taxon>
        <taxon>Mortierellomycotina</taxon>
        <taxon>Mortierellomycetes</taxon>
        <taxon>Mortierellales</taxon>
        <taxon>Mortierellaceae</taxon>
        <taxon>Mortierella</taxon>
    </lineage>
</organism>
<comment type="caution">
    <text evidence="1">The sequence shown here is derived from an EMBL/GenBank/DDBJ whole genome shotgun (WGS) entry which is preliminary data.</text>
</comment>
<dbReference type="Pfam" id="PF06209">
    <property type="entry name" value="COBRA1"/>
    <property type="match status" value="1"/>
</dbReference>
<dbReference type="PANTHER" id="PTHR13503">
    <property type="entry name" value="NEGATIVE ELONGATION FACTOR COMPLEX MEMBER B"/>
    <property type="match status" value="1"/>
</dbReference>
<dbReference type="AlphaFoldDB" id="A0A9P6PRE1"/>
<proteinExistence type="predicted"/>
<dbReference type="InterPro" id="IPR010405">
    <property type="entry name" value="COBRA1"/>
</dbReference>
<keyword evidence="2" id="KW-1185">Reference proteome</keyword>
<reference evidence="1" key="1">
    <citation type="journal article" date="2020" name="Fungal Divers.">
        <title>Resolving the Mortierellaceae phylogeny through synthesis of multi-gene phylogenetics and phylogenomics.</title>
        <authorList>
            <person name="Vandepol N."/>
            <person name="Liber J."/>
            <person name="Desiro A."/>
            <person name="Na H."/>
            <person name="Kennedy M."/>
            <person name="Barry K."/>
            <person name="Grigoriev I.V."/>
            <person name="Miller A.N."/>
            <person name="O'Donnell K."/>
            <person name="Stajich J.E."/>
            <person name="Bonito G."/>
        </authorList>
    </citation>
    <scope>NUCLEOTIDE SEQUENCE</scope>
    <source>
        <strain evidence="1">KOD948</strain>
    </source>
</reference>
<dbReference type="PANTHER" id="PTHR13503:SF3">
    <property type="entry name" value="NEGATIVE ELONGATION FACTOR B"/>
    <property type="match status" value="1"/>
</dbReference>
<evidence type="ECO:0000313" key="2">
    <source>
        <dbReference type="Proteomes" id="UP000726737"/>
    </source>
</evidence>
<dbReference type="GO" id="GO:0032021">
    <property type="term" value="C:NELF complex"/>
    <property type="evidence" value="ECO:0007669"/>
    <property type="project" value="TreeGrafter"/>
</dbReference>
<sequence>MEEPRLLGARATEKIRDMLVKQAPLAAIRQLQERNEAIYPLLDHHGKSRYEVHSSCMKALKAKLLQRLETAEMDDARLESILDSMLPYIDVEGLQELPLTLLGRFPDRMTPDIIEKIGESDELFKMAPKEVQRTIWRSNSTRLGNDIVSIVKAYRDDPDVITMAKEMSIDQPTKLINQSVKKLLDIFGDDLKLYDHIIMYLRGLFVQTNEAVYCTLRFDILMAVHEAGLVDLSKHDRCRDLAWNLDACNRTLSMDHRRVENIKKFFDGIAKDDPVHGDIAMILNDPFTSNMITSRLLILLNEAAQNGRTAQSDQTLIWTATMINFGAHAKKVIQYRKYKIPKVEVNVIDRFMTTMSNCILDDTLRSLRQSAEESAGYEEVEFTPENLTTLNDSEVARKLLCHYILDRLSHLDIKALPRTLPVIVTSLRDNSPHSYDTLPADALHVTYESFFHSFLKMLLRQTQLTRFLMNRQFQSFIMDDFLLPCASIDASVHEEAIEFLLKAFRLVASSGRAGALGDAFLNLGRWLEALYVNRPAGSISKDKDNMMREKYAEIVADAAMLSGGRYKMKPEDISNVLAYVQPVWDRQQHQMDTSL</sequence>
<name>A0A9P6PRE1_9FUNG</name>
<protein>
    <submittedName>
        <fullName evidence="1">Cofactor of BRCA1</fullName>
    </submittedName>
</protein>
<evidence type="ECO:0000313" key="1">
    <source>
        <dbReference type="EMBL" id="KAG0250518.1"/>
    </source>
</evidence>
<gene>
    <name evidence="1" type="primary">COBRA1</name>
    <name evidence="1" type="ORF">BG011_008275</name>
</gene>
<dbReference type="Proteomes" id="UP000726737">
    <property type="component" value="Unassembled WGS sequence"/>
</dbReference>
<accession>A0A9P6PRE1</accession>
<dbReference type="EMBL" id="JAAAJA010000676">
    <property type="protein sequence ID" value="KAG0250518.1"/>
    <property type="molecule type" value="Genomic_DNA"/>
</dbReference>
<dbReference type="GO" id="GO:0034244">
    <property type="term" value="P:negative regulation of transcription elongation by RNA polymerase II"/>
    <property type="evidence" value="ECO:0007669"/>
    <property type="project" value="TreeGrafter"/>
</dbReference>
<dbReference type="OrthoDB" id="5548359at2759"/>